<dbReference type="GO" id="GO:0005829">
    <property type="term" value="C:cytosol"/>
    <property type="evidence" value="ECO:0007669"/>
    <property type="project" value="TreeGrafter"/>
</dbReference>
<dbReference type="GO" id="GO:0003935">
    <property type="term" value="F:GTP cyclohydrolase II activity"/>
    <property type="evidence" value="ECO:0007669"/>
    <property type="project" value="UniProtKB-EC"/>
</dbReference>
<name>A0A3B0VY54_9ZZZZ</name>
<dbReference type="FunFam" id="3.40.50.10990:FF:000002">
    <property type="entry name" value="GTP cyclohydrolase-2"/>
    <property type="match status" value="1"/>
</dbReference>
<keyword evidence="5" id="KW-0479">Metal-binding</keyword>
<accession>A0A3B0VY54</accession>
<dbReference type="CDD" id="cd00641">
    <property type="entry name" value="GTP_cyclohydro2"/>
    <property type="match status" value="1"/>
</dbReference>
<keyword evidence="7 12" id="KW-0378">Hydrolase</keyword>
<proteinExistence type="inferred from homology"/>
<evidence type="ECO:0000256" key="2">
    <source>
        <dbReference type="ARBA" id="ARBA00004853"/>
    </source>
</evidence>
<dbReference type="InterPro" id="IPR032677">
    <property type="entry name" value="GTP_cyclohydro_II"/>
</dbReference>
<evidence type="ECO:0000313" key="12">
    <source>
        <dbReference type="EMBL" id="VAW48525.1"/>
    </source>
</evidence>
<dbReference type="GO" id="GO:0005525">
    <property type="term" value="F:GTP binding"/>
    <property type="evidence" value="ECO:0007669"/>
    <property type="project" value="UniProtKB-KW"/>
</dbReference>
<dbReference type="GO" id="GO:0009231">
    <property type="term" value="P:riboflavin biosynthetic process"/>
    <property type="evidence" value="ECO:0007669"/>
    <property type="project" value="UniProtKB-KW"/>
</dbReference>
<evidence type="ECO:0000256" key="7">
    <source>
        <dbReference type="ARBA" id="ARBA00022801"/>
    </source>
</evidence>
<evidence type="ECO:0000256" key="3">
    <source>
        <dbReference type="ARBA" id="ARBA00012762"/>
    </source>
</evidence>
<evidence type="ECO:0000256" key="1">
    <source>
        <dbReference type="ARBA" id="ARBA00001947"/>
    </source>
</evidence>
<evidence type="ECO:0000256" key="9">
    <source>
        <dbReference type="ARBA" id="ARBA00023134"/>
    </source>
</evidence>
<reference evidence="12" key="1">
    <citation type="submission" date="2018-06" db="EMBL/GenBank/DDBJ databases">
        <authorList>
            <person name="Zhirakovskaya E."/>
        </authorList>
    </citation>
    <scope>NUCLEOTIDE SEQUENCE</scope>
</reference>
<gene>
    <name evidence="12" type="ORF">MNBD_GAMMA02-649</name>
</gene>
<dbReference type="EMBL" id="UOFA01000419">
    <property type="protein sequence ID" value="VAW48525.1"/>
    <property type="molecule type" value="Genomic_DNA"/>
</dbReference>
<evidence type="ECO:0000259" key="11">
    <source>
        <dbReference type="Pfam" id="PF00925"/>
    </source>
</evidence>
<evidence type="ECO:0000256" key="5">
    <source>
        <dbReference type="ARBA" id="ARBA00022723"/>
    </source>
</evidence>
<keyword evidence="8" id="KW-0862">Zinc</keyword>
<dbReference type="Pfam" id="PF00925">
    <property type="entry name" value="GTP_cyclohydro2"/>
    <property type="match status" value="1"/>
</dbReference>
<sequence>MSQITPATQFITEAKLPTAYGEFTIHVFEHLGQEHVVLSQGDFNADDDVLTRVHSECLTGDGLFSLRCDCGPQLAFAMDQIAQIGQGMIVYLRQEGRGIGLTEKIKAYQLQDQGFDTFDANVKLGHLPDNRNYDMLAAVFQHMGVAKIKLMTNNPDKIQAIESQGVQVMGRIAIQVGHNLHNQNYLKTKKDKFLHLD</sequence>
<keyword evidence="9" id="KW-0342">GTP-binding</keyword>
<dbReference type="NCBIfam" id="TIGR00505">
    <property type="entry name" value="ribA"/>
    <property type="match status" value="1"/>
</dbReference>
<evidence type="ECO:0000256" key="6">
    <source>
        <dbReference type="ARBA" id="ARBA00022741"/>
    </source>
</evidence>
<dbReference type="SUPFAM" id="SSF142695">
    <property type="entry name" value="RibA-like"/>
    <property type="match status" value="1"/>
</dbReference>
<keyword evidence="4" id="KW-0686">Riboflavin biosynthesis</keyword>
<organism evidence="12">
    <name type="scientific">hydrothermal vent metagenome</name>
    <dbReference type="NCBI Taxonomy" id="652676"/>
    <lineage>
        <taxon>unclassified sequences</taxon>
        <taxon>metagenomes</taxon>
        <taxon>ecological metagenomes</taxon>
    </lineage>
</organism>
<dbReference type="GO" id="GO:0046872">
    <property type="term" value="F:metal ion binding"/>
    <property type="evidence" value="ECO:0007669"/>
    <property type="project" value="UniProtKB-KW"/>
</dbReference>
<dbReference type="NCBIfam" id="NF001591">
    <property type="entry name" value="PRK00393.1"/>
    <property type="match status" value="1"/>
</dbReference>
<dbReference type="InterPro" id="IPR036144">
    <property type="entry name" value="RibA-like_sf"/>
</dbReference>
<dbReference type="EC" id="3.5.4.25" evidence="3"/>
<comment type="catalytic activity">
    <reaction evidence="10">
        <text>GTP + 4 H2O = 2,5-diamino-6-hydroxy-4-(5-phosphoribosylamino)-pyrimidine + formate + 2 phosphate + 3 H(+)</text>
        <dbReference type="Rhea" id="RHEA:23704"/>
        <dbReference type="ChEBI" id="CHEBI:15377"/>
        <dbReference type="ChEBI" id="CHEBI:15378"/>
        <dbReference type="ChEBI" id="CHEBI:15740"/>
        <dbReference type="ChEBI" id="CHEBI:37565"/>
        <dbReference type="ChEBI" id="CHEBI:43474"/>
        <dbReference type="ChEBI" id="CHEBI:58614"/>
        <dbReference type="EC" id="3.5.4.25"/>
    </reaction>
</comment>
<dbReference type="AlphaFoldDB" id="A0A3B0VY54"/>
<keyword evidence="6" id="KW-0547">Nucleotide-binding</keyword>
<comment type="pathway">
    <text evidence="2">Cofactor biosynthesis; riboflavin biosynthesis; 5-amino-6-(D-ribitylamino)uracil from GTP: step 1/4.</text>
</comment>
<dbReference type="HAMAP" id="MF_00179">
    <property type="entry name" value="RibA"/>
    <property type="match status" value="1"/>
</dbReference>
<dbReference type="PANTHER" id="PTHR21327">
    <property type="entry name" value="GTP CYCLOHYDROLASE II-RELATED"/>
    <property type="match status" value="1"/>
</dbReference>
<feature type="domain" description="GTP cyclohydrolase II" evidence="11">
    <location>
        <begin position="12"/>
        <end position="172"/>
    </location>
</feature>
<evidence type="ECO:0000256" key="4">
    <source>
        <dbReference type="ARBA" id="ARBA00022619"/>
    </source>
</evidence>
<protein>
    <recommendedName>
        <fullName evidence="3">GTP cyclohydrolase II</fullName>
        <ecNumber evidence="3">3.5.4.25</ecNumber>
    </recommendedName>
</protein>
<dbReference type="InterPro" id="IPR000926">
    <property type="entry name" value="RibA"/>
</dbReference>
<dbReference type="Gene3D" id="3.40.50.10990">
    <property type="entry name" value="GTP cyclohydrolase II"/>
    <property type="match status" value="1"/>
</dbReference>
<dbReference type="PANTHER" id="PTHR21327:SF18">
    <property type="entry name" value="3,4-DIHYDROXY-2-BUTANONE 4-PHOSPHATE SYNTHASE"/>
    <property type="match status" value="1"/>
</dbReference>
<evidence type="ECO:0000256" key="8">
    <source>
        <dbReference type="ARBA" id="ARBA00022833"/>
    </source>
</evidence>
<comment type="cofactor">
    <cofactor evidence="1">
        <name>Zn(2+)</name>
        <dbReference type="ChEBI" id="CHEBI:29105"/>
    </cofactor>
</comment>
<evidence type="ECO:0000256" key="10">
    <source>
        <dbReference type="ARBA" id="ARBA00049295"/>
    </source>
</evidence>